<accession>A0AAV1YYH8</accession>
<proteinExistence type="predicted"/>
<dbReference type="Proteomes" id="UP001497382">
    <property type="component" value="Unassembled WGS sequence"/>
</dbReference>
<sequence>MREIYMGTHHCI</sequence>
<name>A0AAV1YYH8_9ARAC</name>
<keyword evidence="2" id="KW-1185">Reference proteome</keyword>
<evidence type="ECO:0000313" key="1">
    <source>
        <dbReference type="EMBL" id="CAL1264166.1"/>
    </source>
</evidence>
<gene>
    <name evidence="1" type="ORF">LARSCL_LOCUS1867</name>
</gene>
<dbReference type="EMBL" id="CAXIEN010000011">
    <property type="protein sequence ID" value="CAL1264166.1"/>
    <property type="molecule type" value="Genomic_DNA"/>
</dbReference>
<protein>
    <submittedName>
        <fullName evidence="1">Uncharacterized protein</fullName>
    </submittedName>
</protein>
<reference evidence="1 2" key="1">
    <citation type="submission" date="2024-04" db="EMBL/GenBank/DDBJ databases">
        <authorList>
            <person name="Rising A."/>
            <person name="Reimegard J."/>
            <person name="Sonavane S."/>
            <person name="Akerstrom W."/>
            <person name="Nylinder S."/>
            <person name="Hedman E."/>
            <person name="Kallberg Y."/>
        </authorList>
    </citation>
    <scope>NUCLEOTIDE SEQUENCE [LARGE SCALE GENOMIC DNA]</scope>
</reference>
<organism evidence="1 2">
    <name type="scientific">Larinioides sclopetarius</name>
    <dbReference type="NCBI Taxonomy" id="280406"/>
    <lineage>
        <taxon>Eukaryota</taxon>
        <taxon>Metazoa</taxon>
        <taxon>Ecdysozoa</taxon>
        <taxon>Arthropoda</taxon>
        <taxon>Chelicerata</taxon>
        <taxon>Arachnida</taxon>
        <taxon>Araneae</taxon>
        <taxon>Araneomorphae</taxon>
        <taxon>Entelegynae</taxon>
        <taxon>Araneoidea</taxon>
        <taxon>Araneidae</taxon>
        <taxon>Larinioides</taxon>
    </lineage>
</organism>
<evidence type="ECO:0000313" key="2">
    <source>
        <dbReference type="Proteomes" id="UP001497382"/>
    </source>
</evidence>
<comment type="caution">
    <text evidence="1">The sequence shown here is derived from an EMBL/GenBank/DDBJ whole genome shotgun (WGS) entry which is preliminary data.</text>
</comment>